<dbReference type="NCBIfam" id="TIGR01198">
    <property type="entry name" value="pgl"/>
    <property type="match status" value="1"/>
</dbReference>
<keyword evidence="7" id="KW-0378">Hydrolase</keyword>
<comment type="function">
    <text evidence="2 7">Hydrolysis of 6-phosphogluconolactone to 6-phosphogluconate.</text>
</comment>
<comment type="pathway">
    <text evidence="3 7">Carbohydrate degradation; pentose phosphate pathway; D-ribulose 5-phosphate from D-glucose 6-phosphate (oxidative stage): step 2/3.</text>
</comment>
<evidence type="ECO:0000256" key="7">
    <source>
        <dbReference type="RuleBase" id="RU365095"/>
    </source>
</evidence>
<gene>
    <name evidence="7" type="primary">pgl</name>
    <name evidence="9" type="ORF">BECKFW1821A_GA0114235_11396</name>
</gene>
<evidence type="ECO:0000256" key="4">
    <source>
        <dbReference type="ARBA" id="ARBA00010662"/>
    </source>
</evidence>
<protein>
    <recommendedName>
        <fullName evidence="6 7">6-phosphogluconolactonase</fullName>
        <shortName evidence="7">6PGL</shortName>
        <ecNumber evidence="5 7">3.1.1.31</ecNumber>
    </recommendedName>
</protein>
<feature type="domain" description="Glucosamine/galactosamine-6-phosphate isomerase" evidence="8">
    <location>
        <begin position="11"/>
        <end position="221"/>
    </location>
</feature>
<dbReference type="AlphaFoldDB" id="A0A450T8G8"/>
<dbReference type="InterPro" id="IPR037171">
    <property type="entry name" value="NagB/RpiA_transferase-like"/>
</dbReference>
<evidence type="ECO:0000256" key="1">
    <source>
        <dbReference type="ARBA" id="ARBA00000832"/>
    </source>
</evidence>
<proteinExistence type="inferred from homology"/>
<evidence type="ECO:0000256" key="3">
    <source>
        <dbReference type="ARBA" id="ARBA00004961"/>
    </source>
</evidence>
<sequence length="233" mass="26515">MNRIIRDKNIEKLHKKALAIFSRITTRILECQEYLVLGICGGRSIAAIFSHFPKTNDILWKRIHIFMVDERLVSIDHPDSNFNNARKIFIESLTHSKVLPAENIHPLIIDESREDFGVKKYQEKLNSVGGKFDVVILGIGEDGHIAGLFPRHHSMENDEESFITFDDSPKAPDNRMSASRKLILKSQAALAFFVGKSKQNALDIFRDNGTEAKRCPAKILKQLPEAFIFTDLK</sequence>
<accession>A0A450T8G8</accession>
<dbReference type="InterPro" id="IPR039104">
    <property type="entry name" value="6PGL"/>
</dbReference>
<evidence type="ECO:0000259" key="8">
    <source>
        <dbReference type="Pfam" id="PF01182"/>
    </source>
</evidence>
<reference evidence="9" key="1">
    <citation type="submission" date="2019-02" db="EMBL/GenBank/DDBJ databases">
        <authorList>
            <person name="Gruber-Vodicka R. H."/>
            <person name="Seah K. B. B."/>
        </authorList>
    </citation>
    <scope>NUCLEOTIDE SEQUENCE</scope>
    <source>
        <strain evidence="9">BECK_BZ15</strain>
    </source>
</reference>
<dbReference type="UniPathway" id="UPA00115">
    <property type="reaction ID" value="UER00409"/>
</dbReference>
<evidence type="ECO:0000256" key="5">
    <source>
        <dbReference type="ARBA" id="ARBA00013198"/>
    </source>
</evidence>
<comment type="similarity">
    <text evidence="4 7">Belongs to the glucosamine/galactosamine-6-phosphate isomerase family. 6-phosphogluconolactonase subfamily.</text>
</comment>
<evidence type="ECO:0000313" key="9">
    <source>
        <dbReference type="EMBL" id="VFJ62985.1"/>
    </source>
</evidence>
<evidence type="ECO:0000256" key="2">
    <source>
        <dbReference type="ARBA" id="ARBA00002681"/>
    </source>
</evidence>
<dbReference type="PANTHER" id="PTHR11054">
    <property type="entry name" value="6-PHOSPHOGLUCONOLACTONASE"/>
    <property type="match status" value="1"/>
</dbReference>
<comment type="catalytic activity">
    <reaction evidence="1 7">
        <text>6-phospho-D-glucono-1,5-lactone + H2O = 6-phospho-D-gluconate + H(+)</text>
        <dbReference type="Rhea" id="RHEA:12556"/>
        <dbReference type="ChEBI" id="CHEBI:15377"/>
        <dbReference type="ChEBI" id="CHEBI:15378"/>
        <dbReference type="ChEBI" id="CHEBI:57955"/>
        <dbReference type="ChEBI" id="CHEBI:58759"/>
        <dbReference type="EC" id="3.1.1.31"/>
    </reaction>
</comment>
<dbReference type="GO" id="GO:0017057">
    <property type="term" value="F:6-phosphogluconolactonase activity"/>
    <property type="evidence" value="ECO:0007669"/>
    <property type="project" value="UniProtKB-UniRule"/>
</dbReference>
<dbReference type="EC" id="3.1.1.31" evidence="5 7"/>
<dbReference type="Gene3D" id="3.40.50.1360">
    <property type="match status" value="1"/>
</dbReference>
<organism evidence="9">
    <name type="scientific">Candidatus Kentrum sp. FW</name>
    <dbReference type="NCBI Taxonomy" id="2126338"/>
    <lineage>
        <taxon>Bacteria</taxon>
        <taxon>Pseudomonadati</taxon>
        <taxon>Pseudomonadota</taxon>
        <taxon>Gammaproteobacteria</taxon>
        <taxon>Candidatus Kentrum</taxon>
    </lineage>
</organism>
<evidence type="ECO:0000256" key="6">
    <source>
        <dbReference type="ARBA" id="ARBA00020337"/>
    </source>
</evidence>
<dbReference type="SUPFAM" id="SSF100950">
    <property type="entry name" value="NagB/RpiA/CoA transferase-like"/>
    <property type="match status" value="1"/>
</dbReference>
<dbReference type="EMBL" id="CAADEW010000139">
    <property type="protein sequence ID" value="VFJ62985.1"/>
    <property type="molecule type" value="Genomic_DNA"/>
</dbReference>
<name>A0A450T8G8_9GAMM</name>
<dbReference type="Pfam" id="PF01182">
    <property type="entry name" value="Glucosamine_iso"/>
    <property type="match status" value="1"/>
</dbReference>
<dbReference type="PANTHER" id="PTHR11054:SF0">
    <property type="entry name" value="6-PHOSPHOGLUCONOLACTONASE"/>
    <property type="match status" value="1"/>
</dbReference>
<dbReference type="GO" id="GO:0006098">
    <property type="term" value="P:pentose-phosphate shunt"/>
    <property type="evidence" value="ECO:0007669"/>
    <property type="project" value="UniProtKB-UniPathway"/>
</dbReference>
<dbReference type="InterPro" id="IPR006148">
    <property type="entry name" value="Glc/Gal-6P_isomerase"/>
</dbReference>
<dbReference type="InterPro" id="IPR005900">
    <property type="entry name" value="6-phosphogluconolactonase_DevB"/>
</dbReference>
<dbReference type="GO" id="GO:0005975">
    <property type="term" value="P:carbohydrate metabolic process"/>
    <property type="evidence" value="ECO:0007669"/>
    <property type="project" value="UniProtKB-UniRule"/>
</dbReference>